<comment type="subcellular location">
    <subcellularLocation>
        <location evidence="11">Cytoplasm</location>
        <location evidence="11">Cytoskeleton</location>
        <location evidence="11">Microtubule organizing center</location>
        <location evidence="11">Spindle pole body</location>
    </subcellularLocation>
    <subcellularLocation>
        <location evidence="11">Nucleus membrane</location>
        <topology evidence="11">Single-pass membrane protein</topology>
    </subcellularLocation>
</comment>
<evidence type="ECO:0000256" key="9">
    <source>
        <dbReference type="ARBA" id="ARBA00023212"/>
    </source>
</evidence>
<evidence type="ECO:0000256" key="11">
    <source>
        <dbReference type="RuleBase" id="RU362141"/>
    </source>
</evidence>
<dbReference type="InterPro" id="IPR031433">
    <property type="entry name" value="Mps2"/>
</dbReference>
<keyword evidence="4 11" id="KW-0963">Cytoplasm</keyword>
<protein>
    <recommendedName>
        <fullName evidence="3 11">Monopolar spindle protein 2</fullName>
    </recommendedName>
</protein>
<evidence type="ECO:0000256" key="8">
    <source>
        <dbReference type="ARBA" id="ARBA00023136"/>
    </source>
</evidence>
<dbReference type="GO" id="GO:0005816">
    <property type="term" value="C:spindle pole body"/>
    <property type="evidence" value="ECO:0007669"/>
    <property type="project" value="UniProtKB-SubCell"/>
</dbReference>
<evidence type="ECO:0000256" key="2">
    <source>
        <dbReference type="ARBA" id="ARBA00008916"/>
    </source>
</evidence>
<evidence type="ECO:0000256" key="6">
    <source>
        <dbReference type="ARBA" id="ARBA00022989"/>
    </source>
</evidence>
<dbReference type="GO" id="GO:0005737">
    <property type="term" value="C:cytoplasm"/>
    <property type="evidence" value="ECO:0007669"/>
    <property type="project" value="UniProtKB-UniRule"/>
</dbReference>
<gene>
    <name evidence="12" type="primary">TBLA0A01990</name>
    <name evidence="11" type="synonym">MPS2</name>
    <name evidence="12" type="ORF">TBLA_0A01990</name>
</gene>
<keyword evidence="5 11" id="KW-0812">Transmembrane</keyword>
<organism evidence="12 13">
    <name type="scientific">Henningerozyma blattae (strain ATCC 34711 / CBS 6284 / DSM 70876 / NBRC 10599 / NRRL Y-10934 / UCD 77-7)</name>
    <name type="common">Yeast</name>
    <name type="synonym">Tetrapisispora blattae</name>
    <dbReference type="NCBI Taxonomy" id="1071380"/>
    <lineage>
        <taxon>Eukaryota</taxon>
        <taxon>Fungi</taxon>
        <taxon>Dikarya</taxon>
        <taxon>Ascomycota</taxon>
        <taxon>Saccharomycotina</taxon>
        <taxon>Saccharomycetes</taxon>
        <taxon>Saccharomycetales</taxon>
        <taxon>Saccharomycetaceae</taxon>
        <taxon>Henningerozyma</taxon>
    </lineage>
</organism>
<evidence type="ECO:0000256" key="3">
    <source>
        <dbReference type="ARBA" id="ARBA00015584"/>
    </source>
</evidence>
<evidence type="ECO:0000313" key="13">
    <source>
        <dbReference type="Proteomes" id="UP000002866"/>
    </source>
</evidence>
<evidence type="ECO:0000256" key="4">
    <source>
        <dbReference type="ARBA" id="ARBA00022490"/>
    </source>
</evidence>
<dbReference type="AlphaFoldDB" id="I2GV48"/>
<evidence type="ECO:0000256" key="5">
    <source>
        <dbReference type="ARBA" id="ARBA00022692"/>
    </source>
</evidence>
<proteinExistence type="inferred from homology"/>
<name>I2GV48_HENB6</name>
<keyword evidence="7 11" id="KW-0175">Coiled coil</keyword>
<dbReference type="GeneID" id="14493269"/>
<dbReference type="GO" id="GO:0071988">
    <property type="term" value="P:protein localization to spindle pole body"/>
    <property type="evidence" value="ECO:0007669"/>
    <property type="project" value="InterPro"/>
</dbReference>
<keyword evidence="13" id="KW-1185">Reference proteome</keyword>
<evidence type="ECO:0000313" key="12">
    <source>
        <dbReference type="EMBL" id="CCH58000.1"/>
    </source>
</evidence>
<comment type="similarity">
    <text evidence="2 11">Belongs to the MPS2 family.</text>
</comment>
<dbReference type="EMBL" id="HE806316">
    <property type="protein sequence ID" value="CCH58000.1"/>
    <property type="molecule type" value="Genomic_DNA"/>
</dbReference>
<keyword evidence="8 11" id="KW-0472">Membrane</keyword>
<feature type="transmembrane region" description="Helical" evidence="11">
    <location>
        <begin position="267"/>
        <end position="287"/>
    </location>
</feature>
<dbReference type="OrthoDB" id="4035046at2759"/>
<dbReference type="HOGENOM" id="CLU_797346_0_0_1"/>
<dbReference type="GO" id="GO:0030474">
    <property type="term" value="P:spindle pole body duplication"/>
    <property type="evidence" value="ECO:0007669"/>
    <property type="project" value="InterPro"/>
</dbReference>
<dbReference type="Proteomes" id="UP000002866">
    <property type="component" value="Chromosome 1"/>
</dbReference>
<reference evidence="12 13" key="1">
    <citation type="journal article" date="2011" name="Proc. Natl. Acad. Sci. U.S.A.">
        <title>Evolutionary erosion of yeast sex chromosomes by mating-type switching accidents.</title>
        <authorList>
            <person name="Gordon J.L."/>
            <person name="Armisen D."/>
            <person name="Proux-Wera E."/>
            <person name="Oheigeartaigh S.S."/>
            <person name="Byrne K.P."/>
            <person name="Wolfe K.H."/>
        </authorList>
    </citation>
    <scope>NUCLEOTIDE SEQUENCE [LARGE SCALE GENOMIC DNA]</scope>
    <source>
        <strain evidence="13">ATCC 34711 / CBS 6284 / DSM 70876 / NBRC 10599 / NRRL Y-10934 / UCD 77-7</strain>
    </source>
</reference>
<evidence type="ECO:0000256" key="10">
    <source>
        <dbReference type="ARBA" id="ARBA00023242"/>
    </source>
</evidence>
<dbReference type="GO" id="GO:0031965">
    <property type="term" value="C:nuclear membrane"/>
    <property type="evidence" value="ECO:0007669"/>
    <property type="project" value="UniProtKB-SubCell"/>
</dbReference>
<keyword evidence="9 11" id="KW-0206">Cytoskeleton</keyword>
<dbReference type="RefSeq" id="XP_004177519.1">
    <property type="nucleotide sequence ID" value="XM_004177471.1"/>
</dbReference>
<evidence type="ECO:0000256" key="7">
    <source>
        <dbReference type="ARBA" id="ARBA00023054"/>
    </source>
</evidence>
<keyword evidence="10 11" id="KW-0539">Nucleus</keyword>
<dbReference type="Pfam" id="PF17060">
    <property type="entry name" value="MPS2"/>
    <property type="match status" value="2"/>
</dbReference>
<comment type="function">
    <text evidence="1 11">Component of the spindle pole body (SPB) required for insertion of the nascent SPB into the nuclear envelope and for the proper execution of spindle pole body (SPB) duplication.</text>
</comment>
<dbReference type="KEGG" id="tbl:TBLA_0A01990"/>
<keyword evidence="6 11" id="KW-1133">Transmembrane helix</keyword>
<sequence>MDQIASFTELFDQVWLQVDSDNKDFIYASELPQFLSLLNDKITRDTGIPKRDILDPSSDMKLQGFIKEQQYFKILKNSMIRTIMNITGIDLQSQLIDLYPSYFTIVDTIPMPTVSPIRLGKPYSPSLPKSVESKNLKTLQYENNSLILEIEEKNHMIRQLKDSLIELEGKYTYLENELKYYKNNTHSKFNQLHSEVDNEEKDFLLLELKKILQEQNVLIEKAKKNNKSRLKSQTLPSLSKLQQQRNFNDICFSCKDFFGYYLSQENFLNYILPITILILLICFYKFLNCLSLSGNVENESIINHIEVDSSPIKRLFNYLFIKEKVRDSEMFEDNSSKLAYDRLIGIID</sequence>
<accession>I2GV48</accession>
<feature type="coiled-coil region" evidence="11">
    <location>
        <begin position="150"/>
        <end position="225"/>
    </location>
</feature>
<evidence type="ECO:0000256" key="1">
    <source>
        <dbReference type="ARBA" id="ARBA00003044"/>
    </source>
</evidence>
<dbReference type="InParanoid" id="I2GV48"/>